<proteinExistence type="predicted"/>
<feature type="region of interest" description="Disordered" evidence="1">
    <location>
        <begin position="1"/>
        <end position="27"/>
    </location>
</feature>
<evidence type="ECO:0000313" key="3">
    <source>
        <dbReference type="EMBL" id="KAJ4449927.1"/>
    </source>
</evidence>
<dbReference type="Proteomes" id="UP001148838">
    <property type="component" value="Unassembled WGS sequence"/>
</dbReference>
<keyword evidence="4" id="KW-1185">Reference proteome</keyword>
<evidence type="ECO:0000256" key="1">
    <source>
        <dbReference type="SAM" id="MobiDB-lite"/>
    </source>
</evidence>
<protein>
    <submittedName>
        <fullName evidence="3">Uncharacterized protein</fullName>
    </submittedName>
</protein>
<dbReference type="EMBL" id="JAJSOF020000003">
    <property type="protein sequence ID" value="KAJ4449927.1"/>
    <property type="molecule type" value="Genomic_DNA"/>
</dbReference>
<comment type="caution">
    <text evidence="3">The sequence shown here is derived from an EMBL/GenBank/DDBJ whole genome shotgun (WGS) entry which is preliminary data.</text>
</comment>
<organism evidence="3 4">
    <name type="scientific">Periplaneta americana</name>
    <name type="common">American cockroach</name>
    <name type="synonym">Blatta americana</name>
    <dbReference type="NCBI Taxonomy" id="6978"/>
    <lineage>
        <taxon>Eukaryota</taxon>
        <taxon>Metazoa</taxon>
        <taxon>Ecdysozoa</taxon>
        <taxon>Arthropoda</taxon>
        <taxon>Hexapoda</taxon>
        <taxon>Insecta</taxon>
        <taxon>Pterygota</taxon>
        <taxon>Neoptera</taxon>
        <taxon>Polyneoptera</taxon>
        <taxon>Dictyoptera</taxon>
        <taxon>Blattodea</taxon>
        <taxon>Blattoidea</taxon>
        <taxon>Blattidae</taxon>
        <taxon>Blattinae</taxon>
        <taxon>Periplaneta</taxon>
    </lineage>
</organism>
<keyword evidence="2" id="KW-1133">Transmembrane helix</keyword>
<reference evidence="3 4" key="1">
    <citation type="journal article" date="2022" name="Allergy">
        <title>Genome assembly and annotation of Periplaneta americana reveal a comprehensive cockroach allergen profile.</title>
        <authorList>
            <person name="Wang L."/>
            <person name="Xiong Q."/>
            <person name="Saelim N."/>
            <person name="Wang L."/>
            <person name="Nong W."/>
            <person name="Wan A.T."/>
            <person name="Shi M."/>
            <person name="Liu X."/>
            <person name="Cao Q."/>
            <person name="Hui J.H.L."/>
            <person name="Sookrung N."/>
            <person name="Leung T.F."/>
            <person name="Tungtrongchitr A."/>
            <person name="Tsui S.K.W."/>
        </authorList>
    </citation>
    <scope>NUCLEOTIDE SEQUENCE [LARGE SCALE GENOMIC DNA]</scope>
    <source>
        <strain evidence="3">PWHHKU_190912</strain>
    </source>
</reference>
<keyword evidence="2" id="KW-0812">Transmembrane</keyword>
<accession>A0ABQ8TW67</accession>
<feature type="transmembrane region" description="Helical" evidence="2">
    <location>
        <begin position="93"/>
        <end position="115"/>
    </location>
</feature>
<keyword evidence="2" id="KW-0472">Membrane</keyword>
<gene>
    <name evidence="3" type="ORF">ANN_01334</name>
</gene>
<feature type="compositionally biased region" description="Basic and acidic residues" evidence="1">
    <location>
        <begin position="1"/>
        <end position="19"/>
    </location>
</feature>
<evidence type="ECO:0000313" key="4">
    <source>
        <dbReference type="Proteomes" id="UP001148838"/>
    </source>
</evidence>
<evidence type="ECO:0000256" key="2">
    <source>
        <dbReference type="SAM" id="Phobius"/>
    </source>
</evidence>
<sequence>MERTLTPDDARVWEYREGPDETDPQGLHTKTVGLHFRIQDSHFTNNGGSLNNRMEIRCTSTVGGVSRHKSMFPTLARTLTSNKLAQERYGNSAGLLMTSSLNILFVLLTSIQMVYSS</sequence>
<name>A0ABQ8TW67_PERAM</name>